<keyword evidence="1" id="KW-0732">Signal</keyword>
<protein>
    <submittedName>
        <fullName evidence="2">Uncharacterized protein</fullName>
    </submittedName>
</protein>
<keyword evidence="3" id="KW-1185">Reference proteome</keyword>
<evidence type="ECO:0000256" key="1">
    <source>
        <dbReference type="SAM" id="SignalP"/>
    </source>
</evidence>
<reference evidence="2 3" key="1">
    <citation type="journal article" date="2019" name="J. Hered.">
        <title>An Improved Genome Assembly for Drosophila navojoa, the Basal Species in the mojavensis Cluster.</title>
        <authorList>
            <person name="Vanderlinde T."/>
            <person name="Dupim E.G."/>
            <person name="Nazario-Yepiz N.O."/>
            <person name="Carvalho A.B."/>
        </authorList>
    </citation>
    <scope>NUCLEOTIDE SEQUENCE [LARGE SCALE GENOMIC DNA]</scope>
    <source>
        <strain evidence="2">Navoj_Jal97</strain>
        <tissue evidence="2">Whole organism</tissue>
    </source>
</reference>
<name>A0A484B3N6_DRONA</name>
<evidence type="ECO:0000313" key="3">
    <source>
        <dbReference type="Proteomes" id="UP000295192"/>
    </source>
</evidence>
<organism evidence="2 3">
    <name type="scientific">Drosophila navojoa</name>
    <name type="common">Fruit fly</name>
    <dbReference type="NCBI Taxonomy" id="7232"/>
    <lineage>
        <taxon>Eukaryota</taxon>
        <taxon>Metazoa</taxon>
        <taxon>Ecdysozoa</taxon>
        <taxon>Arthropoda</taxon>
        <taxon>Hexapoda</taxon>
        <taxon>Insecta</taxon>
        <taxon>Pterygota</taxon>
        <taxon>Neoptera</taxon>
        <taxon>Endopterygota</taxon>
        <taxon>Diptera</taxon>
        <taxon>Brachycera</taxon>
        <taxon>Muscomorpha</taxon>
        <taxon>Ephydroidea</taxon>
        <taxon>Drosophilidae</taxon>
        <taxon>Drosophila</taxon>
    </lineage>
</organism>
<dbReference type="Proteomes" id="UP000295192">
    <property type="component" value="Unassembled WGS sequence"/>
</dbReference>
<sequence length="121" mass="13487">MSSSSSSTLPNATIFCIIALLGQLVLVASTDPLPLAQQLRIWKCRQRCYHQTDVSPSLCHARPDCYMCHDYCRVLVVAEWSLARSMCADRIFCSRGCRTACQFHRLHTATAAPFANALHKA</sequence>
<comment type="caution">
    <text evidence="2">The sequence shown here is derived from an EMBL/GenBank/DDBJ whole genome shotgun (WGS) entry which is preliminary data.</text>
</comment>
<dbReference type="AlphaFoldDB" id="A0A484B3N6"/>
<accession>A0A484B3N6</accession>
<dbReference type="OMA" id="CRELCYR"/>
<feature type="signal peptide" evidence="1">
    <location>
        <begin position="1"/>
        <end position="30"/>
    </location>
</feature>
<dbReference type="OrthoDB" id="7838071at2759"/>
<proteinExistence type="predicted"/>
<feature type="chain" id="PRO_5019733789" evidence="1">
    <location>
        <begin position="31"/>
        <end position="121"/>
    </location>
</feature>
<evidence type="ECO:0000313" key="2">
    <source>
        <dbReference type="EMBL" id="TDG43338.1"/>
    </source>
</evidence>
<dbReference type="EMBL" id="LSRL02000161">
    <property type="protein sequence ID" value="TDG43338.1"/>
    <property type="molecule type" value="Genomic_DNA"/>
</dbReference>
<gene>
    <name evidence="2" type="ORF">AWZ03_010247</name>
</gene>